<dbReference type="Proteomes" id="UP000184280">
    <property type="component" value="Unassembled WGS sequence"/>
</dbReference>
<dbReference type="Gene3D" id="3.40.50.2000">
    <property type="entry name" value="Glycogen Phosphorylase B"/>
    <property type="match status" value="1"/>
</dbReference>
<organism evidence="1 2">
    <name type="scientific">Xylanibacter ruminicola</name>
    <name type="common">Prevotella ruminicola</name>
    <dbReference type="NCBI Taxonomy" id="839"/>
    <lineage>
        <taxon>Bacteria</taxon>
        <taxon>Pseudomonadati</taxon>
        <taxon>Bacteroidota</taxon>
        <taxon>Bacteroidia</taxon>
        <taxon>Bacteroidales</taxon>
        <taxon>Prevotellaceae</taxon>
        <taxon>Xylanibacter</taxon>
    </lineage>
</organism>
<reference evidence="1 2" key="1">
    <citation type="submission" date="2016-11" db="EMBL/GenBank/DDBJ databases">
        <authorList>
            <person name="Jaros S."/>
            <person name="Januszkiewicz K."/>
            <person name="Wedrychowicz H."/>
        </authorList>
    </citation>
    <scope>NUCLEOTIDE SEQUENCE [LARGE SCALE GENOMIC DNA]</scope>
    <source>
        <strain evidence="1 2">BPI-34</strain>
    </source>
</reference>
<evidence type="ECO:0000313" key="2">
    <source>
        <dbReference type="Proteomes" id="UP000184280"/>
    </source>
</evidence>
<dbReference type="AlphaFoldDB" id="A0A1M7LIR3"/>
<dbReference type="SUPFAM" id="SSF53756">
    <property type="entry name" value="UDP-Glycosyltransferase/glycogen phosphorylase"/>
    <property type="match status" value="1"/>
</dbReference>
<dbReference type="EMBL" id="FRCJ01000006">
    <property type="protein sequence ID" value="SHM77522.1"/>
    <property type="molecule type" value="Genomic_DNA"/>
</dbReference>
<evidence type="ECO:0000313" key="1">
    <source>
        <dbReference type="EMBL" id="SHM77522.1"/>
    </source>
</evidence>
<proteinExistence type="predicted"/>
<name>A0A1M7LIR3_XYLRU</name>
<dbReference type="RefSeq" id="WP_073046495.1">
    <property type="nucleotide sequence ID" value="NZ_FOLF01000005.1"/>
</dbReference>
<accession>A0A1M7LIR3</accession>
<sequence length="507" mass="58060">MLPYQKTDILAIYRNLLEIANNYSEEGYWKKSIDYLSSAAKWAYQFNYFYTDSVAESLLKRICNSTINPVEVKSPDNNKYVLLDSFCLDNRGLTQQYLRAMMHNKVEILYICTSRNLDNGGDILQELNNYPKVRTLLFDKGKFDSIEIANKIAEEMGHYCPAHLFLHVAPWDVAALMSCYAISGVVKYNINLTDHAYWMGASLIDYNIEFRPYGKTVSLEKRGLKPEQLLELPFYPVDPIGHPFRGLPPMPDNAVKILTGGAMYKMLGKNDVFFSMMEQILSIAPNVFILIAGFSPNKFFSEKISKIKGHDRILVIGSRDDIDSVFQKCDIFLSTYPTSGGLMCQYAAKYGKPMLAYRDVDDVENAVEEMVNHFGGDFRSFVQMNDFVEYARRLILDEKYRADEGASLAENTMNADKFSQSFAMMMSTRSTQLHWPLDHIDYDIFANRYLELENANSFMASKCLVLDGGFSMLFHLRGYKKQLLLCLIDIVKSSSIKKHLKQVVHLN</sequence>
<protein>
    <submittedName>
        <fullName evidence="1">Uncharacterized protein</fullName>
    </submittedName>
</protein>
<dbReference type="OrthoDB" id="973857at2"/>
<gene>
    <name evidence="1" type="ORF">SAMN04488494_2578</name>
</gene>